<dbReference type="Gene3D" id="3.40.630.10">
    <property type="entry name" value="Zn peptidases"/>
    <property type="match status" value="1"/>
</dbReference>
<dbReference type="RefSeq" id="WP_053821646.1">
    <property type="nucleotide sequence ID" value="NZ_BAAAEB010000042.1"/>
</dbReference>
<dbReference type="SUPFAM" id="SSF53187">
    <property type="entry name" value="Zn-dependent exopeptidases"/>
    <property type="match status" value="1"/>
</dbReference>
<accession>A0A6N1BIR4</accession>
<dbReference type="GeneID" id="70689922"/>
<proteinExistence type="predicted"/>
<dbReference type="AlphaFoldDB" id="A0A6N1BIR4"/>
<dbReference type="CDD" id="cd06233">
    <property type="entry name" value="M14-like"/>
    <property type="match status" value="1"/>
</dbReference>
<reference evidence="1 2" key="1">
    <citation type="submission" date="2020-05" db="EMBL/GenBank/DDBJ databases">
        <title>MicrobeNet Type strains.</title>
        <authorList>
            <person name="Nicholson A.C."/>
        </authorList>
    </citation>
    <scope>NUCLEOTIDE SEQUENCE [LARGE SCALE GENOMIC DNA]</scope>
    <source>
        <strain evidence="1 2">ATCC 700815</strain>
    </source>
</reference>
<name>A0A6N1BIR4_9BURK</name>
<comment type="caution">
    <text evidence="1">The sequence shown here is derived from an EMBL/GenBank/DDBJ whole genome shotgun (WGS) entry which is preliminary data.</text>
</comment>
<sequence length="365" mass="40089">MQLHDCFSSRYEEARAKFRLAAENVGDVPTPFAHPTRRGAEDEELAMDVAWIGPRDARHLILVTSAMHGAEGFCGSGAQIALLHDAALLQQCAKAGAALLLVHAVNPYGFSHMRRVNEDNVDLNRNFMDFTRPLPQNPAYAEVAPLLLPAHWPPSEQDEAALARAIAERGMSWYQAAVSAGQYDDPHGMFYGGRVATWSNYTLRRILARYGAGRTSLRWIDIHTGLGPWGYGEPIYMGPDDAPQLERTRAIWGQHVTSMYDGSSTSANLTGLAWHAVPDTLPNIDFAGIALEFGTLPLPDVLQALRGDHWLHLHPDADNTQRALIRQGMWRAFYGDADDWREGVVEQCTTAVRAAVAGLGALAEG</sequence>
<organism evidence="1 2">
    <name type="scientific">Cupriavidus gilardii</name>
    <dbReference type="NCBI Taxonomy" id="82541"/>
    <lineage>
        <taxon>Bacteria</taxon>
        <taxon>Pseudomonadati</taxon>
        <taxon>Pseudomonadota</taxon>
        <taxon>Betaproteobacteria</taxon>
        <taxon>Burkholderiales</taxon>
        <taxon>Burkholderiaceae</taxon>
        <taxon>Cupriavidus</taxon>
    </lineage>
</organism>
<dbReference type="InterPro" id="IPR021259">
    <property type="entry name" value="DUF2817"/>
</dbReference>
<dbReference type="EMBL" id="JABEMD010000056">
    <property type="protein sequence ID" value="NNH13687.1"/>
    <property type="molecule type" value="Genomic_DNA"/>
</dbReference>
<dbReference type="Pfam" id="PF10994">
    <property type="entry name" value="DUF2817"/>
    <property type="match status" value="1"/>
</dbReference>
<dbReference type="Proteomes" id="UP000542973">
    <property type="component" value="Unassembled WGS sequence"/>
</dbReference>
<gene>
    <name evidence="1" type="ORF">HLB16_22810</name>
</gene>
<protein>
    <submittedName>
        <fullName evidence="1">DUF2817 domain-containing protein</fullName>
    </submittedName>
</protein>
<evidence type="ECO:0000313" key="2">
    <source>
        <dbReference type="Proteomes" id="UP000542973"/>
    </source>
</evidence>
<evidence type="ECO:0000313" key="1">
    <source>
        <dbReference type="EMBL" id="NNH13687.1"/>
    </source>
</evidence>